<feature type="compositionally biased region" description="Polar residues" evidence="1">
    <location>
        <begin position="541"/>
        <end position="554"/>
    </location>
</feature>
<feature type="compositionally biased region" description="Basic and acidic residues" evidence="1">
    <location>
        <begin position="575"/>
        <end position="598"/>
    </location>
</feature>
<evidence type="ECO:0000256" key="1">
    <source>
        <dbReference type="SAM" id="MobiDB-lite"/>
    </source>
</evidence>
<dbReference type="Proteomes" id="UP000092730">
    <property type="component" value="Chromosome 7"/>
</dbReference>
<dbReference type="EMBL" id="KI894024">
    <property type="protein sequence ID" value="OCF22765.1"/>
    <property type="molecule type" value="Genomic_DNA"/>
</dbReference>
<name>A0A1B9FVH3_9TREE</name>
<dbReference type="KEGG" id="kbi:30211505"/>
<feature type="compositionally biased region" description="Polar residues" evidence="1">
    <location>
        <begin position="255"/>
        <end position="265"/>
    </location>
</feature>
<dbReference type="VEuPathDB" id="FungiDB:I302_07106"/>
<feature type="region of interest" description="Disordered" evidence="1">
    <location>
        <begin position="318"/>
        <end position="405"/>
    </location>
</feature>
<dbReference type="RefSeq" id="XP_019043835.1">
    <property type="nucleotide sequence ID" value="XM_019193712.1"/>
</dbReference>
<evidence type="ECO:0000313" key="4">
    <source>
        <dbReference type="EMBL" id="WVW86472.1"/>
    </source>
</evidence>
<feature type="region of interest" description="Disordered" evidence="1">
    <location>
        <begin position="233"/>
        <end position="265"/>
    </location>
</feature>
<feature type="compositionally biased region" description="Polar residues" evidence="1">
    <location>
        <begin position="233"/>
        <end position="246"/>
    </location>
</feature>
<reference evidence="4" key="4">
    <citation type="submission" date="2024-02" db="EMBL/GenBank/DDBJ databases">
        <title>Comparative genomics of Cryptococcus and Kwoniella reveals pathogenesis evolution and contrasting modes of karyotype evolution via chromosome fusion or intercentromeric recombination.</title>
        <authorList>
            <person name="Coelho M.A."/>
            <person name="David-Palma M."/>
            <person name="Shea T."/>
            <person name="Bowers K."/>
            <person name="McGinley-Smith S."/>
            <person name="Mohammad A.W."/>
            <person name="Gnirke A."/>
            <person name="Yurkov A.M."/>
            <person name="Nowrousian M."/>
            <person name="Sun S."/>
            <person name="Cuomo C.A."/>
            <person name="Heitman J."/>
        </authorList>
    </citation>
    <scope>NUCLEOTIDE SEQUENCE</scope>
    <source>
        <strain evidence="4">CBS 10118</strain>
    </source>
</reference>
<dbReference type="OrthoDB" id="2566654at2759"/>
<dbReference type="GeneID" id="30211505"/>
<evidence type="ECO:0000313" key="3">
    <source>
        <dbReference type="EMBL" id="OCF22765.1"/>
    </source>
</evidence>
<evidence type="ECO:0000259" key="2">
    <source>
        <dbReference type="PROSITE" id="PS50172"/>
    </source>
</evidence>
<reference evidence="3" key="3">
    <citation type="submission" date="2014-01" db="EMBL/GenBank/DDBJ databases">
        <title>Evolution of pathogenesis and genome organization in the Tremellales.</title>
        <authorList>
            <person name="Cuomo C."/>
            <person name="Litvintseva A."/>
            <person name="Heitman J."/>
            <person name="Chen Y."/>
            <person name="Sun S."/>
            <person name="Springer D."/>
            <person name="Dromer F."/>
            <person name="Young S."/>
            <person name="Zeng Q."/>
            <person name="Chapman S."/>
            <person name="Gujja S."/>
            <person name="Saif S."/>
            <person name="Birren B."/>
        </authorList>
    </citation>
    <scope>NUCLEOTIDE SEQUENCE</scope>
    <source>
        <strain evidence="3">CBS 10118</strain>
    </source>
</reference>
<reference evidence="4" key="2">
    <citation type="submission" date="2013-07" db="EMBL/GenBank/DDBJ databases">
        <authorList>
            <consortium name="The Broad Institute Genome Sequencing Platform"/>
            <person name="Cuomo C."/>
            <person name="Litvintseva A."/>
            <person name="Chen Y."/>
            <person name="Heitman J."/>
            <person name="Sun S."/>
            <person name="Springer D."/>
            <person name="Dromer F."/>
            <person name="Young S.K."/>
            <person name="Zeng Q."/>
            <person name="Gargeya S."/>
            <person name="Fitzgerald M."/>
            <person name="Abouelleil A."/>
            <person name="Alvarado L."/>
            <person name="Berlin A.M."/>
            <person name="Chapman S.B."/>
            <person name="Dewar J."/>
            <person name="Goldberg J."/>
            <person name="Griggs A."/>
            <person name="Gujja S."/>
            <person name="Hansen M."/>
            <person name="Howarth C."/>
            <person name="Imamovic A."/>
            <person name="Larimer J."/>
            <person name="McCowan C."/>
            <person name="Murphy C."/>
            <person name="Pearson M."/>
            <person name="Priest M."/>
            <person name="Roberts A."/>
            <person name="Saif S."/>
            <person name="Shea T."/>
            <person name="Sykes S."/>
            <person name="Wortman J."/>
            <person name="Nusbaum C."/>
            <person name="Birren B."/>
        </authorList>
    </citation>
    <scope>NUCLEOTIDE SEQUENCE</scope>
    <source>
        <strain evidence="4">CBS 10118</strain>
    </source>
</reference>
<organism evidence="3">
    <name type="scientific">Kwoniella bestiolae CBS 10118</name>
    <dbReference type="NCBI Taxonomy" id="1296100"/>
    <lineage>
        <taxon>Eukaryota</taxon>
        <taxon>Fungi</taxon>
        <taxon>Dikarya</taxon>
        <taxon>Basidiomycota</taxon>
        <taxon>Agaricomycotina</taxon>
        <taxon>Tremellomycetes</taxon>
        <taxon>Tremellales</taxon>
        <taxon>Cryptococcaceae</taxon>
        <taxon>Kwoniella</taxon>
    </lineage>
</organism>
<accession>A0A1B9FVH3</accession>
<reference evidence="3" key="1">
    <citation type="submission" date="2013-07" db="EMBL/GenBank/DDBJ databases">
        <title>The Genome Sequence of Cryptococcus bestiolae CBS10118.</title>
        <authorList>
            <consortium name="The Broad Institute Genome Sequencing Platform"/>
            <person name="Cuomo C."/>
            <person name="Litvintseva A."/>
            <person name="Chen Y."/>
            <person name="Heitman J."/>
            <person name="Sun S."/>
            <person name="Springer D."/>
            <person name="Dromer F."/>
            <person name="Young S.K."/>
            <person name="Zeng Q."/>
            <person name="Gargeya S."/>
            <person name="Fitzgerald M."/>
            <person name="Abouelleil A."/>
            <person name="Alvarado L."/>
            <person name="Berlin A.M."/>
            <person name="Chapman S.B."/>
            <person name="Dewar J."/>
            <person name="Goldberg J."/>
            <person name="Griggs A."/>
            <person name="Gujja S."/>
            <person name="Hansen M."/>
            <person name="Howarth C."/>
            <person name="Imamovic A."/>
            <person name="Larimer J."/>
            <person name="McCowan C."/>
            <person name="Murphy C."/>
            <person name="Pearson M."/>
            <person name="Priest M."/>
            <person name="Roberts A."/>
            <person name="Saif S."/>
            <person name="Shea T."/>
            <person name="Sykes S."/>
            <person name="Wortman J."/>
            <person name="Nusbaum C."/>
            <person name="Birren B."/>
        </authorList>
    </citation>
    <scope>NUCLEOTIDE SEQUENCE [LARGE SCALE GENOMIC DNA]</scope>
    <source>
        <strain evidence="3">CBS 10118</strain>
    </source>
</reference>
<gene>
    <name evidence="3" type="ORF">I302_07106</name>
    <name evidence="4" type="ORF">I302_108520</name>
</gene>
<sequence length="688" mass="77638">MSSHYEAGLFEGMVFYVHSEGRTYEGSGKLLLRIKEEIMTNGGDIEYSPENPSVTHILVPPDKEIKARDSDKSSLVNLHSTRFHKFCKYDLYTSSANSQAEINPREYLEPEDEEYFMERENERQELSLSGEWDVPKLLEHFGQCISASTYEEIRGAEKPVLRYGWVRKCVEYSRVLQEQDDDWGGQILRGRVLETFKGRIPRYNAENQPLMIQDTEMSGRKISQEHLEFAKNMNSGSRPSISQQAPGPSKCYQPRDQSQSHGHASKSYVNRWNHLAKHTYPPVKNARHLEPDIGSTTSPSEASLSSVAFKVLSPGQSTSFLNEPQLGKPGSPSHANQQDGQKPPDSPLTPLSLQHSPPLAQAHRSLSSIPTLAPDPRKPVKAVKVASEGRARPTAPSSSRPSGDKLFVHDNIPLTFAVYGGNYTMEYCIKAGGGCILPPDRAQYLILPRPHDQSDPKPDLTIEEKQVMNEVAQRGGRQRVVSSLWIDRCLKKQRLSAYQRYIIARAPVVPKSIPSLQETKNVGGSHVAETASDETDGGANGTVTSPGSCETNARTGEKRMRDFTPPMSPIRKRRKVEENETARSTDDHHEDMTEHSHTGSDPADSEPRTPVRQPVRVDEIEEGISLLAEGLREWDMKVASRTRFLLEFERKHNYQDWFEFFKKHETKVLSRFREMGYTYLHEGRKKGC</sequence>
<feature type="compositionally biased region" description="Low complexity" evidence="1">
    <location>
        <begin position="392"/>
        <end position="401"/>
    </location>
</feature>
<protein>
    <recommendedName>
        <fullName evidence="2">BRCT domain-containing protein</fullName>
    </recommendedName>
</protein>
<feature type="domain" description="BRCT" evidence="2">
    <location>
        <begin position="419"/>
        <end position="503"/>
    </location>
</feature>
<dbReference type="PROSITE" id="PS50172">
    <property type="entry name" value="BRCT"/>
    <property type="match status" value="1"/>
</dbReference>
<dbReference type="InterPro" id="IPR001357">
    <property type="entry name" value="BRCT_dom"/>
</dbReference>
<keyword evidence="5" id="KW-1185">Reference proteome</keyword>
<evidence type="ECO:0000313" key="5">
    <source>
        <dbReference type="Proteomes" id="UP000092730"/>
    </source>
</evidence>
<dbReference type="AlphaFoldDB" id="A0A1B9FVH3"/>
<dbReference type="EMBL" id="CP144547">
    <property type="protein sequence ID" value="WVW86472.1"/>
    <property type="molecule type" value="Genomic_DNA"/>
</dbReference>
<feature type="region of interest" description="Disordered" evidence="1">
    <location>
        <begin position="517"/>
        <end position="613"/>
    </location>
</feature>
<proteinExistence type="predicted"/>